<keyword evidence="16" id="KW-0324">Glycolysis</keyword>
<dbReference type="Gene3D" id="3.30.360.10">
    <property type="entry name" value="Dihydrodipicolinate Reductase, domain 2"/>
    <property type="match status" value="1"/>
</dbReference>
<comment type="catalytic activity">
    <reaction evidence="22">
        <text>S-nitroso-L-cysteinyl-[GAPDH] + L-cysteinyl-[protein] = L-cysteinyl-[GAPDH] + S-nitroso-L-cysteinyl-[protein]</text>
        <dbReference type="Rhea" id="RHEA:66684"/>
        <dbReference type="Rhea" id="RHEA-COMP:10131"/>
        <dbReference type="Rhea" id="RHEA-COMP:17089"/>
        <dbReference type="Rhea" id="RHEA-COMP:17090"/>
        <dbReference type="Rhea" id="RHEA-COMP:17091"/>
        <dbReference type="ChEBI" id="CHEBI:29950"/>
        <dbReference type="ChEBI" id="CHEBI:149494"/>
    </reaction>
    <physiologicalReaction direction="left-to-right" evidence="22">
        <dbReference type="Rhea" id="RHEA:66685"/>
    </physiologicalReaction>
</comment>
<dbReference type="GeneTree" id="ENSGT00940000153112"/>
<name>G1Q022_MYOLU</name>
<evidence type="ECO:0000313" key="30">
    <source>
        <dbReference type="Proteomes" id="UP000001074"/>
    </source>
</evidence>
<dbReference type="CDD" id="cd05214">
    <property type="entry name" value="GAPDH_I_N"/>
    <property type="match status" value="1"/>
</dbReference>
<dbReference type="InterPro" id="IPR020828">
    <property type="entry name" value="GlycerAld_3-P_DH_NAD(P)-bd"/>
</dbReference>
<dbReference type="PIRSF" id="PIRSF000149">
    <property type="entry name" value="GAP_DH"/>
    <property type="match status" value="1"/>
</dbReference>
<feature type="site" description="Activates thiol group during catalysis" evidence="25">
    <location>
        <position position="174"/>
    </location>
</feature>
<dbReference type="PANTHER" id="PTHR10836:SF111">
    <property type="entry name" value="GLYCERALDEHYDE-3-PHOSPHATE DEHYDROGENASE"/>
    <property type="match status" value="1"/>
</dbReference>
<dbReference type="GO" id="GO:0006096">
    <property type="term" value="P:glycolytic process"/>
    <property type="evidence" value="ECO:0007669"/>
    <property type="project" value="UniProtKB-KW"/>
</dbReference>
<dbReference type="GO" id="GO:0051287">
    <property type="term" value="F:NAD binding"/>
    <property type="evidence" value="ECO:0007669"/>
    <property type="project" value="InterPro"/>
</dbReference>
<evidence type="ECO:0000259" key="28">
    <source>
        <dbReference type="SMART" id="SM00846"/>
    </source>
</evidence>
<evidence type="ECO:0000256" key="10">
    <source>
        <dbReference type="ARBA" id="ARBA00022703"/>
    </source>
</evidence>
<evidence type="ECO:0000256" key="27">
    <source>
        <dbReference type="SAM" id="MobiDB-lite"/>
    </source>
</evidence>
<keyword evidence="17" id="KW-0206">Cytoskeleton</keyword>
<dbReference type="GO" id="GO:0005829">
    <property type="term" value="C:cytosol"/>
    <property type="evidence" value="ECO:0007669"/>
    <property type="project" value="UniProtKB-SubCell"/>
</dbReference>
<feature type="binding site" evidence="24">
    <location>
        <position position="33"/>
    </location>
    <ligand>
        <name>NAD(+)</name>
        <dbReference type="ChEBI" id="CHEBI:57540"/>
    </ligand>
</feature>
<dbReference type="GO" id="GO:0006915">
    <property type="term" value="P:apoptotic process"/>
    <property type="evidence" value="ECO:0007669"/>
    <property type="project" value="UniProtKB-KW"/>
</dbReference>
<keyword evidence="11 24" id="KW-0547">Nucleotide-binding</keyword>
<comment type="subcellular location">
    <subcellularLocation>
        <location evidence="2">Cytoplasm</location>
        <location evidence="2">Cytoskeleton</location>
    </subcellularLocation>
    <subcellularLocation>
        <location evidence="3">Cytoplasm</location>
        <location evidence="3">Cytosol</location>
    </subcellularLocation>
    <subcellularLocation>
        <location evidence="1">Nucleus</location>
    </subcellularLocation>
</comment>
<dbReference type="Pfam" id="PF00044">
    <property type="entry name" value="Gp_dh_N"/>
    <property type="match status" value="1"/>
</dbReference>
<dbReference type="GO" id="GO:0005634">
    <property type="term" value="C:nucleus"/>
    <property type="evidence" value="ECO:0007669"/>
    <property type="project" value="UniProtKB-SubCell"/>
</dbReference>
<dbReference type="SMART" id="SM00846">
    <property type="entry name" value="Gp_dh_N"/>
    <property type="match status" value="1"/>
</dbReference>
<dbReference type="PRINTS" id="PR00078">
    <property type="entry name" value="G3PDHDRGNASE"/>
</dbReference>
<sequence length="331" mass="35450">MVKIRVNGFGHIGCLVTRAAFNSDKVDIVTISDPFIDLKHMVYMFQYDSTHGKFKSTVKAETGLVLNGKSISIFQESPTNIKWGDAGAEYVVESTGVFTTTEKAGAHLKGGAKRVIISAPSADAPMFVMCVNHDKYDNFLKIVSNASCPTNCLAPLAKVIHDNFGIVEGLATVHAVAATQKFVDGPCGVMRAAQNIIPASTGAAKAVSRIIPEVNGKLTGMAFRVPTPTVSVDLICHLEKAAKYDDIKKVVKQPSDGPLKGILGYTEDQVVSCDFNKDTVDPTSMLELIGPSAHRESPDLHSFHPRPPEEGRGLGSPTLSCTINKVHCTPS</sequence>
<evidence type="ECO:0000256" key="5">
    <source>
        <dbReference type="ARBA" id="ARBA00007406"/>
    </source>
</evidence>
<comment type="pathway">
    <text evidence="4">Carbohydrate degradation; glycolysis; pyruvate from D-glyceraldehyde 3-phosphate: step 1/5.</text>
</comment>
<evidence type="ECO:0000256" key="11">
    <source>
        <dbReference type="ARBA" id="ARBA00022741"/>
    </source>
</evidence>
<evidence type="ECO:0000256" key="21">
    <source>
        <dbReference type="ARBA" id="ARBA00047698"/>
    </source>
</evidence>
<keyword evidence="12" id="KW-0702">S-nitrosylation</keyword>
<dbReference type="InterPro" id="IPR020829">
    <property type="entry name" value="GlycerAld_3-P_DH_cat"/>
</dbReference>
<evidence type="ECO:0000256" key="19">
    <source>
        <dbReference type="ARBA" id="ARBA00031890"/>
    </source>
</evidence>
<evidence type="ECO:0000256" key="7">
    <source>
        <dbReference type="ARBA" id="ARBA00021022"/>
    </source>
</evidence>
<dbReference type="Pfam" id="PF02800">
    <property type="entry name" value="Gp_dh_C"/>
    <property type="match status" value="1"/>
</dbReference>
<evidence type="ECO:0000256" key="1">
    <source>
        <dbReference type="ARBA" id="ARBA00004123"/>
    </source>
</evidence>
<evidence type="ECO:0000256" key="18">
    <source>
        <dbReference type="ARBA" id="ARBA00023242"/>
    </source>
</evidence>
<dbReference type="FunFam" id="3.30.360.10:FF:000010">
    <property type="entry name" value="Glyceraldehyde-3-phosphate dehydrogenase"/>
    <property type="match status" value="1"/>
</dbReference>
<feature type="active site" description="Nucleophile" evidence="23">
    <location>
        <position position="148"/>
    </location>
</feature>
<feature type="binding site" evidence="24">
    <location>
        <position position="118"/>
    </location>
    <ligand>
        <name>NAD(+)</name>
        <dbReference type="ChEBI" id="CHEBI:57540"/>
    </ligand>
</feature>
<dbReference type="AlphaFoldDB" id="G1Q022"/>
<evidence type="ECO:0000256" key="22">
    <source>
        <dbReference type="ARBA" id="ARBA00048005"/>
    </source>
</evidence>
<dbReference type="PANTHER" id="PTHR10836">
    <property type="entry name" value="GLYCERALDEHYDE 3-PHOSPHATE DEHYDROGENASE"/>
    <property type="match status" value="1"/>
</dbReference>
<dbReference type="GO" id="GO:0016740">
    <property type="term" value="F:transferase activity"/>
    <property type="evidence" value="ECO:0007669"/>
    <property type="project" value="UniProtKB-KW"/>
</dbReference>
<comment type="similarity">
    <text evidence="5 26">Belongs to the glyceraldehyde-3-phosphate dehydrogenase family.</text>
</comment>
<dbReference type="InterPro" id="IPR020831">
    <property type="entry name" value="GlycerAld/Erythrose_P_DH"/>
</dbReference>
<dbReference type="EC" id="1.2.1.12" evidence="6"/>
<dbReference type="eggNOG" id="KOG0657">
    <property type="taxonomic scope" value="Eukaryota"/>
</dbReference>
<keyword evidence="9" id="KW-0808">Transferase</keyword>
<feature type="domain" description="Glyceraldehyde 3-phosphate dehydrogenase NAD(P) binding" evidence="28">
    <location>
        <begin position="2"/>
        <end position="148"/>
    </location>
</feature>
<dbReference type="InParanoid" id="G1Q022"/>
<evidence type="ECO:0000256" key="16">
    <source>
        <dbReference type="ARBA" id="ARBA00023152"/>
    </source>
</evidence>
<feature type="compositionally biased region" description="Basic and acidic residues" evidence="27">
    <location>
        <begin position="293"/>
        <end position="312"/>
    </location>
</feature>
<evidence type="ECO:0000256" key="3">
    <source>
        <dbReference type="ARBA" id="ARBA00004514"/>
    </source>
</evidence>
<comment type="catalytic activity">
    <reaction evidence="21">
        <text>D-glyceraldehyde 3-phosphate + phosphate + NAD(+) = (2R)-3-phospho-glyceroyl phosphate + NADH + H(+)</text>
        <dbReference type="Rhea" id="RHEA:10300"/>
        <dbReference type="ChEBI" id="CHEBI:15378"/>
        <dbReference type="ChEBI" id="CHEBI:43474"/>
        <dbReference type="ChEBI" id="CHEBI:57540"/>
        <dbReference type="ChEBI" id="CHEBI:57604"/>
        <dbReference type="ChEBI" id="CHEBI:57945"/>
        <dbReference type="ChEBI" id="CHEBI:59776"/>
        <dbReference type="EC" id="1.2.1.12"/>
    </reaction>
</comment>
<keyword evidence="10" id="KW-0053">Apoptosis</keyword>
<dbReference type="GO" id="GO:0006417">
    <property type="term" value="P:regulation of translation"/>
    <property type="evidence" value="ECO:0007669"/>
    <property type="project" value="UniProtKB-KW"/>
</dbReference>
<keyword evidence="14" id="KW-0560">Oxidoreductase</keyword>
<evidence type="ECO:0000256" key="8">
    <source>
        <dbReference type="ARBA" id="ARBA00022490"/>
    </source>
</evidence>
<dbReference type="GO" id="GO:0005856">
    <property type="term" value="C:cytoskeleton"/>
    <property type="evidence" value="ECO:0007669"/>
    <property type="project" value="UniProtKB-SubCell"/>
</dbReference>
<dbReference type="InterPro" id="IPR036291">
    <property type="entry name" value="NAD(P)-bd_dom_sf"/>
</dbReference>
<dbReference type="SUPFAM" id="SSF55347">
    <property type="entry name" value="Glyceraldehyde-3-phosphate dehydrogenase-like, C-terminal domain"/>
    <property type="match status" value="1"/>
</dbReference>
<evidence type="ECO:0000256" key="15">
    <source>
        <dbReference type="ARBA" id="ARBA00023027"/>
    </source>
</evidence>
<comment type="subunit">
    <text evidence="20">Homotetramer. Interacts with TPPP; the interaction is direct. Interacts (when S-nitrosylated) with SIAH1; leading to nuclear translocation. Interacts with RILPL1/GOSPEL, leading to prevent the interaction between GAPDH and SIAH1 and prevent nuclear translocation. Interacts with CHP1; the interaction increases the binding of CHP1 with microtubules. Associates with microtubules. Interacts with EIF1AD, USP25, PRKCI and WARS1. Interacts with phosphorylated RPL13A; inhibited by oxidatively-modified low-densitity lipoprotein (LDL(ox)). Component of the GAIT complex. Interacts with FKBP6; leading to inhibit GAPDH catalytic activity. Interacts with TRAF2, promoting TRAF2 ubiquitination. Interacts with TRAF3, promoting TRAF3 ubiquitination.</text>
</comment>
<keyword evidence="8" id="KW-0963">Cytoplasm</keyword>
<reference evidence="29" key="3">
    <citation type="submission" date="2025-09" db="UniProtKB">
        <authorList>
            <consortium name="Ensembl"/>
        </authorList>
    </citation>
    <scope>IDENTIFICATION</scope>
</reference>
<evidence type="ECO:0000256" key="13">
    <source>
        <dbReference type="ARBA" id="ARBA00022845"/>
    </source>
</evidence>
<keyword evidence="13" id="KW-0810">Translation regulation</keyword>
<evidence type="ECO:0000256" key="17">
    <source>
        <dbReference type="ARBA" id="ARBA00023212"/>
    </source>
</evidence>
<evidence type="ECO:0000313" key="29">
    <source>
        <dbReference type="Ensembl" id="ENSMLUP00000017054.1"/>
    </source>
</evidence>
<dbReference type="CDD" id="cd18126">
    <property type="entry name" value="GAPDH_I_C"/>
    <property type="match status" value="1"/>
</dbReference>
<reference evidence="29" key="2">
    <citation type="submission" date="2025-08" db="UniProtKB">
        <authorList>
            <consortium name="Ensembl"/>
        </authorList>
    </citation>
    <scope>IDENTIFICATION</scope>
</reference>
<evidence type="ECO:0000256" key="26">
    <source>
        <dbReference type="RuleBase" id="RU000397"/>
    </source>
</evidence>
<evidence type="ECO:0000256" key="4">
    <source>
        <dbReference type="ARBA" id="ARBA00004869"/>
    </source>
</evidence>
<proteinExistence type="inferred from homology"/>
<accession>G1Q022</accession>
<evidence type="ECO:0000256" key="24">
    <source>
        <dbReference type="PIRSR" id="PIRSR000149-3"/>
    </source>
</evidence>
<protein>
    <recommendedName>
        <fullName evidence="7">Glyceraldehyde-3-phosphate dehydrogenase</fullName>
        <ecNumber evidence="6">1.2.1.12</ecNumber>
    </recommendedName>
    <alternativeName>
        <fullName evidence="19">Peptidyl-cysteine S-nitrosylase GAPDH</fullName>
    </alternativeName>
</protein>
<evidence type="ECO:0000256" key="23">
    <source>
        <dbReference type="PIRSR" id="PIRSR000149-1"/>
    </source>
</evidence>
<feature type="region of interest" description="Disordered" evidence="27">
    <location>
        <begin position="293"/>
        <end position="318"/>
    </location>
</feature>
<dbReference type="STRING" id="59463.ENSMLUP00000017054"/>
<dbReference type="FunFam" id="3.40.50.720:FF:001161">
    <property type="entry name" value="Glyceraldehyde-3-phosphate dehydrogenase"/>
    <property type="match status" value="1"/>
</dbReference>
<evidence type="ECO:0000256" key="25">
    <source>
        <dbReference type="PIRSR" id="PIRSR000149-4"/>
    </source>
</evidence>
<evidence type="ECO:0000256" key="9">
    <source>
        <dbReference type="ARBA" id="ARBA00022679"/>
    </source>
</evidence>
<evidence type="ECO:0000256" key="2">
    <source>
        <dbReference type="ARBA" id="ARBA00004245"/>
    </source>
</evidence>
<organism evidence="29 30">
    <name type="scientific">Myotis lucifugus</name>
    <name type="common">Little brown bat</name>
    <dbReference type="NCBI Taxonomy" id="59463"/>
    <lineage>
        <taxon>Eukaryota</taxon>
        <taxon>Metazoa</taxon>
        <taxon>Chordata</taxon>
        <taxon>Craniata</taxon>
        <taxon>Vertebrata</taxon>
        <taxon>Euteleostomi</taxon>
        <taxon>Mammalia</taxon>
        <taxon>Eutheria</taxon>
        <taxon>Laurasiatheria</taxon>
        <taxon>Chiroptera</taxon>
        <taxon>Yangochiroptera</taxon>
        <taxon>Vespertilionidae</taxon>
        <taxon>Myotis</taxon>
    </lineage>
</organism>
<dbReference type="Gene3D" id="3.40.50.720">
    <property type="entry name" value="NAD(P)-binding Rossmann-like Domain"/>
    <property type="match status" value="1"/>
</dbReference>
<evidence type="ECO:0000256" key="20">
    <source>
        <dbReference type="ARBA" id="ARBA00046997"/>
    </source>
</evidence>
<keyword evidence="15 24" id="KW-0520">NAD</keyword>
<dbReference type="EMBL" id="AAPE02023063">
    <property type="status" value="NOT_ANNOTATED_CDS"/>
    <property type="molecule type" value="Genomic_DNA"/>
</dbReference>
<dbReference type="Proteomes" id="UP000001074">
    <property type="component" value="Unassembled WGS sequence"/>
</dbReference>
<evidence type="ECO:0000256" key="12">
    <source>
        <dbReference type="ARBA" id="ARBA00022799"/>
    </source>
</evidence>
<dbReference type="GO" id="GO:0004365">
    <property type="term" value="F:glyceraldehyde-3-phosphate dehydrogenase (NAD+) (phosphorylating) activity"/>
    <property type="evidence" value="ECO:0007669"/>
    <property type="project" value="UniProtKB-EC"/>
</dbReference>
<dbReference type="SUPFAM" id="SSF51735">
    <property type="entry name" value="NAD(P)-binding Rossmann-fold domains"/>
    <property type="match status" value="1"/>
</dbReference>
<evidence type="ECO:0000256" key="6">
    <source>
        <dbReference type="ARBA" id="ARBA00013119"/>
    </source>
</evidence>
<dbReference type="Ensembl" id="ENSMLUT00000030767.1">
    <property type="protein sequence ID" value="ENSMLUP00000017054.1"/>
    <property type="gene ID" value="ENSMLUG00000030681.1"/>
</dbReference>
<reference evidence="29 30" key="1">
    <citation type="journal article" date="2011" name="Nature">
        <title>A high-resolution map of human evolutionary constraint using 29 mammals.</title>
        <authorList>
            <person name="Lindblad-Toh K."/>
            <person name="Garber M."/>
            <person name="Zuk O."/>
            <person name="Lin M.F."/>
            <person name="Parker B.J."/>
            <person name="Washietl S."/>
            <person name="Kheradpour P."/>
            <person name="Ernst J."/>
            <person name="Jordan G."/>
            <person name="Mauceli E."/>
            <person name="Ward L.D."/>
            <person name="Lowe C.B."/>
            <person name="Holloway A.K."/>
            <person name="Clamp M."/>
            <person name="Gnerre S."/>
            <person name="Alfoldi J."/>
            <person name="Beal K."/>
            <person name="Chang J."/>
            <person name="Clawson H."/>
            <person name="Cuff J."/>
            <person name="Di Palma F."/>
            <person name="Fitzgerald S."/>
            <person name="Flicek P."/>
            <person name="Guttman M."/>
            <person name="Hubisz M.J."/>
            <person name="Jaffe D.B."/>
            <person name="Jungreis I."/>
            <person name="Kent W.J."/>
            <person name="Kostka D."/>
            <person name="Lara M."/>
            <person name="Martins A.L."/>
            <person name="Massingham T."/>
            <person name="Moltke I."/>
            <person name="Raney B.J."/>
            <person name="Rasmussen M.D."/>
            <person name="Robinson J."/>
            <person name="Stark A."/>
            <person name="Vilella A.J."/>
            <person name="Wen J."/>
            <person name="Xie X."/>
            <person name="Zody M.C."/>
            <person name="Baldwin J."/>
            <person name="Bloom T."/>
            <person name="Chin C.W."/>
            <person name="Heiman D."/>
            <person name="Nicol R."/>
            <person name="Nusbaum C."/>
            <person name="Young S."/>
            <person name="Wilkinson J."/>
            <person name="Worley K.C."/>
            <person name="Kovar C.L."/>
            <person name="Muzny D.M."/>
            <person name="Gibbs R.A."/>
            <person name="Cree A."/>
            <person name="Dihn H.H."/>
            <person name="Fowler G."/>
            <person name="Jhangiani S."/>
            <person name="Joshi V."/>
            <person name="Lee S."/>
            <person name="Lewis L.R."/>
            <person name="Nazareth L.V."/>
            <person name="Okwuonu G."/>
            <person name="Santibanez J."/>
            <person name="Warren W.C."/>
            <person name="Mardis E.R."/>
            <person name="Weinstock G.M."/>
            <person name="Wilson R.K."/>
            <person name="Delehaunty K."/>
            <person name="Dooling D."/>
            <person name="Fronik C."/>
            <person name="Fulton L."/>
            <person name="Fulton B."/>
            <person name="Graves T."/>
            <person name="Minx P."/>
            <person name="Sodergren E."/>
            <person name="Birney E."/>
            <person name="Margulies E.H."/>
            <person name="Herrero J."/>
            <person name="Green E.D."/>
            <person name="Haussler D."/>
            <person name="Siepel A."/>
            <person name="Goldman N."/>
            <person name="Pollard K.S."/>
            <person name="Pedersen J.S."/>
            <person name="Lander E.S."/>
            <person name="Kellis M."/>
        </authorList>
    </citation>
    <scope>NUCLEOTIDE SEQUENCE [LARGE SCALE GENOMIC DNA]</scope>
</reference>
<keyword evidence="18" id="KW-0539">Nucleus</keyword>
<keyword evidence="30" id="KW-1185">Reference proteome</keyword>
<evidence type="ECO:0000256" key="14">
    <source>
        <dbReference type="ARBA" id="ARBA00023002"/>
    </source>
</evidence>